<dbReference type="AlphaFoldDB" id="A0A0A9AR66"/>
<evidence type="ECO:0000313" key="1">
    <source>
        <dbReference type="EMBL" id="JAD54244.1"/>
    </source>
</evidence>
<protein>
    <submittedName>
        <fullName evidence="1">Uncharacterized protein</fullName>
    </submittedName>
</protein>
<organism evidence="1">
    <name type="scientific">Arundo donax</name>
    <name type="common">Giant reed</name>
    <name type="synonym">Donax arundinaceus</name>
    <dbReference type="NCBI Taxonomy" id="35708"/>
    <lineage>
        <taxon>Eukaryota</taxon>
        <taxon>Viridiplantae</taxon>
        <taxon>Streptophyta</taxon>
        <taxon>Embryophyta</taxon>
        <taxon>Tracheophyta</taxon>
        <taxon>Spermatophyta</taxon>
        <taxon>Magnoliopsida</taxon>
        <taxon>Liliopsida</taxon>
        <taxon>Poales</taxon>
        <taxon>Poaceae</taxon>
        <taxon>PACMAD clade</taxon>
        <taxon>Arundinoideae</taxon>
        <taxon>Arundineae</taxon>
        <taxon>Arundo</taxon>
    </lineage>
</organism>
<accession>A0A0A9AR66</accession>
<proteinExistence type="predicted"/>
<dbReference type="EMBL" id="GBRH01243651">
    <property type="protein sequence ID" value="JAD54244.1"/>
    <property type="molecule type" value="Transcribed_RNA"/>
</dbReference>
<name>A0A0A9AR66_ARUDO</name>
<sequence>MLPSSSLLLSMHVEQST</sequence>
<reference evidence="1" key="2">
    <citation type="journal article" date="2015" name="Data Brief">
        <title>Shoot transcriptome of the giant reed, Arundo donax.</title>
        <authorList>
            <person name="Barrero R.A."/>
            <person name="Guerrero F.D."/>
            <person name="Moolhuijzen P."/>
            <person name="Goolsby J.A."/>
            <person name="Tidwell J."/>
            <person name="Bellgard S.E."/>
            <person name="Bellgard M.I."/>
        </authorList>
    </citation>
    <scope>NUCLEOTIDE SEQUENCE</scope>
    <source>
        <tissue evidence="1">Shoot tissue taken approximately 20 cm above the soil surface</tissue>
    </source>
</reference>
<reference evidence="1" key="1">
    <citation type="submission" date="2014-09" db="EMBL/GenBank/DDBJ databases">
        <authorList>
            <person name="Magalhaes I.L.F."/>
            <person name="Oliveira U."/>
            <person name="Santos F.R."/>
            <person name="Vidigal T.H.D.A."/>
            <person name="Brescovit A.D."/>
            <person name="Santos A.J."/>
        </authorList>
    </citation>
    <scope>NUCLEOTIDE SEQUENCE</scope>
    <source>
        <tissue evidence="1">Shoot tissue taken approximately 20 cm above the soil surface</tissue>
    </source>
</reference>